<keyword evidence="1" id="KW-0862">Zinc</keyword>
<dbReference type="OrthoDB" id="1737440at2759"/>
<name>A0A6J0JJN8_RAPSA</name>
<gene>
    <name evidence="5" type="primary">LOC108808158</name>
    <name evidence="6" type="synonym">LOC130512488</name>
</gene>
<evidence type="ECO:0000256" key="1">
    <source>
        <dbReference type="PROSITE-ProRule" id="PRU00047"/>
    </source>
</evidence>
<keyword evidence="1" id="KW-0863">Zinc-finger</keyword>
<dbReference type="Pfam" id="PF00098">
    <property type="entry name" value="zf-CCHC"/>
    <property type="match status" value="1"/>
</dbReference>
<evidence type="ECO:0000313" key="5">
    <source>
        <dbReference type="RefSeq" id="XP_018435847.1"/>
    </source>
</evidence>
<dbReference type="SUPFAM" id="SSF57756">
    <property type="entry name" value="Retrovirus zinc finger-like domains"/>
    <property type="match status" value="1"/>
</dbReference>
<dbReference type="Pfam" id="PF14223">
    <property type="entry name" value="Retrotran_gag_2"/>
    <property type="match status" value="1"/>
</dbReference>
<dbReference type="KEGG" id="rsz:108808158"/>
<evidence type="ECO:0000259" key="3">
    <source>
        <dbReference type="PROSITE" id="PS50158"/>
    </source>
</evidence>
<dbReference type="GeneID" id="108808158"/>
<evidence type="ECO:0000313" key="4">
    <source>
        <dbReference type="Proteomes" id="UP000504610"/>
    </source>
</evidence>
<keyword evidence="1" id="KW-0479">Metal-binding</keyword>
<sequence>MANMEKIQFPALDITGTNYISWVTNVELHLESLGLSETIKEDNTSTPQDKAKSVIFLRRHLDESIIYDYANMRDPKELWKSLKDRFDHQKDITLPLARDEWQSLRFQDFDKVMNYNSAVLGIVAKLRYCGDTITESQMLEKTYTTFHKSHITLQQQYRLRGYTKFSDLIVALLIAEKNNELLIKNHMTRPTGSKAFPEANALDAKKPAKENKAFRGRGRGRQNYRGRGRKYNPQDRKSFQWVRSEQSPKGKEQQGSTSQKREDACFRCGTKGHWSRICRTPAHLCDLYKKSVKGKEKEVNFAEHSEGTTHLDASDFVNDFEETAITDA</sequence>
<dbReference type="AlphaFoldDB" id="A0A6J0JJN8"/>
<evidence type="ECO:0000256" key="2">
    <source>
        <dbReference type="SAM" id="MobiDB-lite"/>
    </source>
</evidence>
<dbReference type="KEGG" id="rsz:130512488"/>
<feature type="compositionally biased region" description="Basic residues" evidence="2">
    <location>
        <begin position="214"/>
        <end position="230"/>
    </location>
</feature>
<dbReference type="Proteomes" id="UP000504610">
    <property type="component" value="Chromosome 6"/>
</dbReference>
<dbReference type="InterPro" id="IPR036875">
    <property type="entry name" value="Znf_CCHC_sf"/>
</dbReference>
<feature type="compositionally biased region" description="Basic and acidic residues" evidence="2">
    <location>
        <begin position="203"/>
        <end position="213"/>
    </location>
</feature>
<dbReference type="GO" id="GO:0008270">
    <property type="term" value="F:zinc ion binding"/>
    <property type="evidence" value="ECO:0007669"/>
    <property type="project" value="UniProtKB-KW"/>
</dbReference>
<keyword evidence="4" id="KW-1185">Reference proteome</keyword>
<dbReference type="RefSeq" id="XP_018435847.1">
    <property type="nucleotide sequence ID" value="XM_018580345.2"/>
</dbReference>
<dbReference type="PANTHER" id="PTHR33325:SF12">
    <property type="entry name" value="ZINC FINGER, CCHC-TYPE-RELATED"/>
    <property type="match status" value="1"/>
</dbReference>
<dbReference type="SMART" id="SM00343">
    <property type="entry name" value="ZnF_C2HC"/>
    <property type="match status" value="1"/>
</dbReference>
<dbReference type="Proteomes" id="UP000504610">
    <property type="component" value="Chromosome 5"/>
</dbReference>
<dbReference type="InterPro" id="IPR001878">
    <property type="entry name" value="Znf_CCHC"/>
</dbReference>
<dbReference type="RefSeq" id="XP_018435846.2">
    <property type="nucleotide sequence ID" value="XM_018580344.2"/>
</dbReference>
<feature type="domain" description="CCHC-type" evidence="3">
    <location>
        <begin position="265"/>
        <end position="279"/>
    </location>
</feature>
<reference evidence="4" key="1">
    <citation type="journal article" date="2019" name="Database">
        <title>The radish genome database (RadishGD): an integrated information resource for radish genomics.</title>
        <authorList>
            <person name="Yu H.J."/>
            <person name="Baek S."/>
            <person name="Lee Y.J."/>
            <person name="Cho A."/>
            <person name="Mun J.H."/>
        </authorList>
    </citation>
    <scope>NUCLEOTIDE SEQUENCE [LARGE SCALE GENOMIC DNA]</scope>
    <source>
        <strain evidence="4">cv. WK10039</strain>
    </source>
</reference>
<feature type="region of interest" description="Disordered" evidence="2">
    <location>
        <begin position="190"/>
        <end position="262"/>
    </location>
</feature>
<dbReference type="Gene3D" id="4.10.60.10">
    <property type="entry name" value="Zinc finger, CCHC-type"/>
    <property type="match status" value="1"/>
</dbReference>
<dbReference type="RefSeq" id="XP_056866518.1">
    <property type="nucleotide sequence ID" value="XM_057010538.1"/>
</dbReference>
<accession>A0A6J0JJN8</accession>
<evidence type="ECO:0000313" key="6">
    <source>
        <dbReference type="RefSeq" id="XP_056866518.1"/>
    </source>
</evidence>
<protein>
    <submittedName>
        <fullName evidence="5">Uncharacterized protein LOC108808158</fullName>
    </submittedName>
    <submittedName>
        <fullName evidence="6">Uncharacterized protein LOC130512488</fullName>
    </submittedName>
</protein>
<dbReference type="PANTHER" id="PTHR33325">
    <property type="entry name" value="ZINC FINGER, CCHC-TYPE-RELATED"/>
    <property type="match status" value="1"/>
</dbReference>
<dbReference type="GO" id="GO:0003676">
    <property type="term" value="F:nucleic acid binding"/>
    <property type="evidence" value="ECO:0007669"/>
    <property type="project" value="InterPro"/>
</dbReference>
<dbReference type="PROSITE" id="PS50158">
    <property type="entry name" value="ZF_CCHC"/>
    <property type="match status" value="1"/>
</dbReference>
<organism evidence="4 5">
    <name type="scientific">Raphanus sativus</name>
    <name type="common">Radish</name>
    <name type="synonym">Raphanus raphanistrum var. sativus</name>
    <dbReference type="NCBI Taxonomy" id="3726"/>
    <lineage>
        <taxon>Eukaryota</taxon>
        <taxon>Viridiplantae</taxon>
        <taxon>Streptophyta</taxon>
        <taxon>Embryophyta</taxon>
        <taxon>Tracheophyta</taxon>
        <taxon>Spermatophyta</taxon>
        <taxon>Magnoliopsida</taxon>
        <taxon>eudicotyledons</taxon>
        <taxon>Gunneridae</taxon>
        <taxon>Pentapetalae</taxon>
        <taxon>rosids</taxon>
        <taxon>malvids</taxon>
        <taxon>Brassicales</taxon>
        <taxon>Brassicaceae</taxon>
        <taxon>Brassiceae</taxon>
        <taxon>Raphanus</taxon>
    </lineage>
</organism>
<reference evidence="5 6" key="2">
    <citation type="submission" date="2025-04" db="UniProtKB">
        <authorList>
            <consortium name="RefSeq"/>
        </authorList>
    </citation>
    <scope>IDENTIFICATION</scope>
    <source>
        <tissue evidence="5 6">Leaf</tissue>
    </source>
</reference>
<proteinExistence type="predicted"/>
<dbReference type="KEGG" id="rsz:108808157"/>